<accession>A0A8X6QQR6</accession>
<dbReference type="Proteomes" id="UP000887013">
    <property type="component" value="Unassembled WGS sequence"/>
</dbReference>
<proteinExistence type="predicted"/>
<protein>
    <submittedName>
        <fullName evidence="1">Uncharacterized protein</fullName>
    </submittedName>
</protein>
<keyword evidence="2" id="KW-1185">Reference proteome</keyword>
<dbReference type="AlphaFoldDB" id="A0A8X6QQR6"/>
<sequence length="199" mass="21565">MLSALPSRVFLSQLRLYKSRQKGHLCMTAAPKQGSLQNERCLSLTVLGTSTGSLPELPISQLDKGIHCHGGNSAQFINCPTSQEDFLPQVTDLCLSPDEYQHNLGSIPFSSMETLATGRATISSSVCRDVYHDSQALSSQIAGIISVPVRDGAVSLVPLLTLPPRPRVLQHLTMIFSILPACSCVCFHESRRALLGLSY</sequence>
<gene>
    <name evidence="1" type="ORF">NPIL_517631</name>
</gene>
<evidence type="ECO:0000313" key="2">
    <source>
        <dbReference type="Proteomes" id="UP000887013"/>
    </source>
</evidence>
<comment type="caution">
    <text evidence="1">The sequence shown here is derived from an EMBL/GenBank/DDBJ whole genome shotgun (WGS) entry which is preliminary data.</text>
</comment>
<name>A0A8X6QQR6_NEPPI</name>
<evidence type="ECO:0000313" key="1">
    <source>
        <dbReference type="EMBL" id="GFU38173.1"/>
    </source>
</evidence>
<organism evidence="1 2">
    <name type="scientific">Nephila pilipes</name>
    <name type="common">Giant wood spider</name>
    <name type="synonym">Nephila maculata</name>
    <dbReference type="NCBI Taxonomy" id="299642"/>
    <lineage>
        <taxon>Eukaryota</taxon>
        <taxon>Metazoa</taxon>
        <taxon>Ecdysozoa</taxon>
        <taxon>Arthropoda</taxon>
        <taxon>Chelicerata</taxon>
        <taxon>Arachnida</taxon>
        <taxon>Araneae</taxon>
        <taxon>Araneomorphae</taxon>
        <taxon>Entelegynae</taxon>
        <taxon>Araneoidea</taxon>
        <taxon>Nephilidae</taxon>
        <taxon>Nephila</taxon>
    </lineage>
</organism>
<reference evidence="1" key="1">
    <citation type="submission" date="2020-08" db="EMBL/GenBank/DDBJ databases">
        <title>Multicomponent nature underlies the extraordinary mechanical properties of spider dragline silk.</title>
        <authorList>
            <person name="Kono N."/>
            <person name="Nakamura H."/>
            <person name="Mori M."/>
            <person name="Yoshida Y."/>
            <person name="Ohtoshi R."/>
            <person name="Malay A.D."/>
            <person name="Moran D.A.P."/>
            <person name="Tomita M."/>
            <person name="Numata K."/>
            <person name="Arakawa K."/>
        </authorList>
    </citation>
    <scope>NUCLEOTIDE SEQUENCE</scope>
</reference>
<dbReference type="EMBL" id="BMAW01084339">
    <property type="protein sequence ID" value="GFU38173.1"/>
    <property type="molecule type" value="Genomic_DNA"/>
</dbReference>